<accession>A0AAD4EYY5</accession>
<feature type="signal peptide" evidence="3">
    <location>
        <begin position="1"/>
        <end position="18"/>
    </location>
</feature>
<keyword evidence="3" id="KW-0732">Signal</keyword>
<evidence type="ECO:0000313" key="5">
    <source>
        <dbReference type="Proteomes" id="UP001197093"/>
    </source>
</evidence>
<evidence type="ECO:0000256" key="3">
    <source>
        <dbReference type="SAM" id="SignalP"/>
    </source>
</evidence>
<feature type="coiled-coil region" evidence="1">
    <location>
        <begin position="334"/>
        <end position="452"/>
    </location>
</feature>
<feature type="compositionally biased region" description="Low complexity" evidence="2">
    <location>
        <begin position="568"/>
        <end position="578"/>
    </location>
</feature>
<feature type="compositionally biased region" description="Basic and acidic residues" evidence="2">
    <location>
        <begin position="184"/>
        <end position="199"/>
    </location>
</feature>
<dbReference type="Proteomes" id="UP001197093">
    <property type="component" value="Unassembled WGS sequence"/>
</dbReference>
<feature type="region of interest" description="Disordered" evidence="2">
    <location>
        <begin position="21"/>
        <end position="48"/>
    </location>
</feature>
<comment type="caution">
    <text evidence="4">The sequence shown here is derived from an EMBL/GenBank/DDBJ whole genome shotgun (WGS) entry which is preliminary data.</text>
</comment>
<name>A0AAD4EYY5_9PEZI</name>
<feature type="region of interest" description="Disordered" evidence="2">
    <location>
        <begin position="160"/>
        <end position="208"/>
    </location>
</feature>
<proteinExistence type="predicted"/>
<evidence type="ECO:0000256" key="2">
    <source>
        <dbReference type="SAM" id="MobiDB-lite"/>
    </source>
</evidence>
<evidence type="ECO:0000256" key="1">
    <source>
        <dbReference type="SAM" id="Coils"/>
    </source>
</evidence>
<gene>
    <name evidence="4" type="ORF">NEMBOFW57_007838</name>
</gene>
<reference evidence="4" key="1">
    <citation type="submission" date="2023-02" db="EMBL/GenBank/DDBJ databases">
        <authorList>
            <person name="Palmer J.M."/>
        </authorList>
    </citation>
    <scope>NUCLEOTIDE SEQUENCE</scope>
    <source>
        <strain evidence="4">FW57</strain>
    </source>
</reference>
<organism evidence="4 5">
    <name type="scientific">Staphylotrichum longicolle</name>
    <dbReference type="NCBI Taxonomy" id="669026"/>
    <lineage>
        <taxon>Eukaryota</taxon>
        <taxon>Fungi</taxon>
        <taxon>Dikarya</taxon>
        <taxon>Ascomycota</taxon>
        <taxon>Pezizomycotina</taxon>
        <taxon>Sordariomycetes</taxon>
        <taxon>Sordariomycetidae</taxon>
        <taxon>Sordariales</taxon>
        <taxon>Chaetomiaceae</taxon>
        <taxon>Staphylotrichum</taxon>
    </lineage>
</organism>
<feature type="region of interest" description="Disordered" evidence="2">
    <location>
        <begin position="543"/>
        <end position="579"/>
    </location>
</feature>
<evidence type="ECO:0000313" key="4">
    <source>
        <dbReference type="EMBL" id="KAG7288307.1"/>
    </source>
</evidence>
<dbReference type="AlphaFoldDB" id="A0AAD4EYY5"/>
<sequence>MDLLTLLLLSTVLAPVSSTPIIPSEVQGHRPDGSPTSYGTPSPPTEAPMKPILVRREALNIASPDNLSPVDTVIFNPLPSKGCTTTISETYSYRCSWDGTTTMYPSTTVLFQQINCNGCDNLLVQQDIYLCPNQRINGTLRMGVPSTSWSTRAMTEKNYKGGDFLNARPAPTPPRGHPKKKARREGPPKGFGSREDVEWTRPPPSLSPPADHFAMETPSDSKPLQLGGYVIRHGPSTAPEFKIRGRSLAAPKSEEGCDSDQEPALSCNLETEFVTVANNIFAHVQNMEAVILNSGYPSTHPISRAAAKIKAQLDRLGHVYQSMGTEVEGMVHDLDQFATREDELKRELDDSRAANFKLSCANKDLADQVRDFRCTAAETELELRRLKRTTQDLEAKHERLEADHRGLEEERKKMGAEKLCLEEAVRKQGEELEKAADENRRLQGLVQKRDEEIEGLKSDSLGLQTLVHQRGVEAEKVWDFGAGAAGVTPLRRFAAALSESHGMDDDDDDGSNETGGEGLKERMARECGDQFCLVRTTAVASPDVLGSEQPAADELSSSSSPNPRIDTDTATASTTDAGAARETRDIGLLHCGPDGGEVLMLDFETRGIRVVDCALAGMRPNAAEPRKLDLICARAGDAAAGEGRAEEEELLWTAAAAPRDVAAFWVRYAMGDV</sequence>
<feature type="chain" id="PRO_5042013112" evidence="3">
    <location>
        <begin position="19"/>
        <end position="673"/>
    </location>
</feature>
<protein>
    <submittedName>
        <fullName evidence="4">Uncharacterized protein</fullName>
    </submittedName>
</protein>
<dbReference type="EMBL" id="JAHCVI010000003">
    <property type="protein sequence ID" value="KAG7288307.1"/>
    <property type="molecule type" value="Genomic_DNA"/>
</dbReference>
<keyword evidence="5" id="KW-1185">Reference proteome</keyword>
<keyword evidence="1" id="KW-0175">Coiled coil</keyword>